<feature type="region of interest" description="Disordered" evidence="1">
    <location>
        <begin position="158"/>
        <end position="179"/>
    </location>
</feature>
<proteinExistence type="predicted"/>
<accession>A0ABT6C4W3</accession>
<gene>
    <name evidence="3" type="ORF">P4R38_02390</name>
</gene>
<dbReference type="SUPFAM" id="SSF47413">
    <property type="entry name" value="lambda repressor-like DNA-binding domains"/>
    <property type="match status" value="1"/>
</dbReference>
<evidence type="ECO:0000313" key="3">
    <source>
        <dbReference type="EMBL" id="MDF8263094.1"/>
    </source>
</evidence>
<protein>
    <submittedName>
        <fullName evidence="3">Helix-turn-helix transcriptional regulator</fullName>
    </submittedName>
</protein>
<dbReference type="SMART" id="SM00530">
    <property type="entry name" value="HTH_XRE"/>
    <property type="match status" value="1"/>
</dbReference>
<keyword evidence="4" id="KW-1185">Reference proteome</keyword>
<dbReference type="Gene3D" id="1.10.260.40">
    <property type="entry name" value="lambda repressor-like DNA-binding domains"/>
    <property type="match status" value="1"/>
</dbReference>
<dbReference type="EMBL" id="JAROAV010000008">
    <property type="protein sequence ID" value="MDF8263094.1"/>
    <property type="molecule type" value="Genomic_DNA"/>
</dbReference>
<name>A0ABT6C4W3_9MICO</name>
<organism evidence="3 4">
    <name type="scientific">Luteipulveratus flavus</name>
    <dbReference type="NCBI Taxonomy" id="3031728"/>
    <lineage>
        <taxon>Bacteria</taxon>
        <taxon>Bacillati</taxon>
        <taxon>Actinomycetota</taxon>
        <taxon>Actinomycetes</taxon>
        <taxon>Micrococcales</taxon>
        <taxon>Dermacoccaceae</taxon>
        <taxon>Luteipulveratus</taxon>
    </lineage>
</organism>
<dbReference type="PROSITE" id="PS50943">
    <property type="entry name" value="HTH_CROC1"/>
    <property type="match status" value="1"/>
</dbReference>
<sequence length="179" mass="19750">MDLDFPVAPAGLIQLKMPWRCGRRVEPTFAVEVQRARADIDAVAEIAMLLRRHRRELGLSQRELSEQIGLSKSMVGRLEADAAGVTLGAVLAALATTGHTLRAVDVAHREVAGAPPDWPTVELVARDLAGRRFPATMDVRRSNPAAEIPYRWSRYRDDEPPWHAVRSSPADSRADERGA</sequence>
<dbReference type="InterPro" id="IPR001387">
    <property type="entry name" value="Cro/C1-type_HTH"/>
</dbReference>
<feature type="domain" description="HTH cro/C1-type" evidence="2">
    <location>
        <begin position="50"/>
        <end position="79"/>
    </location>
</feature>
<dbReference type="CDD" id="cd00093">
    <property type="entry name" value="HTH_XRE"/>
    <property type="match status" value="1"/>
</dbReference>
<comment type="caution">
    <text evidence="3">The sequence shown here is derived from an EMBL/GenBank/DDBJ whole genome shotgun (WGS) entry which is preliminary data.</text>
</comment>
<dbReference type="Pfam" id="PF13560">
    <property type="entry name" value="HTH_31"/>
    <property type="match status" value="1"/>
</dbReference>
<dbReference type="Proteomes" id="UP001528912">
    <property type="component" value="Unassembled WGS sequence"/>
</dbReference>
<evidence type="ECO:0000256" key="1">
    <source>
        <dbReference type="SAM" id="MobiDB-lite"/>
    </source>
</evidence>
<dbReference type="RefSeq" id="WP_275239751.1">
    <property type="nucleotide sequence ID" value="NZ_JARFJC010000043.1"/>
</dbReference>
<reference evidence="3 4" key="1">
    <citation type="submission" date="2023-03" db="EMBL/GenBank/DDBJ databases">
        <title>YIM 133296 draft genome.</title>
        <authorList>
            <person name="Xiong L."/>
        </authorList>
    </citation>
    <scope>NUCLEOTIDE SEQUENCE [LARGE SCALE GENOMIC DNA]</scope>
    <source>
        <strain evidence="3 4">YIM 133296</strain>
    </source>
</reference>
<evidence type="ECO:0000313" key="4">
    <source>
        <dbReference type="Proteomes" id="UP001528912"/>
    </source>
</evidence>
<dbReference type="InterPro" id="IPR010982">
    <property type="entry name" value="Lambda_DNA-bd_dom_sf"/>
</dbReference>
<evidence type="ECO:0000259" key="2">
    <source>
        <dbReference type="PROSITE" id="PS50943"/>
    </source>
</evidence>